<evidence type="ECO:0000256" key="2">
    <source>
        <dbReference type="ARBA" id="ARBA00023125"/>
    </source>
</evidence>
<protein>
    <submittedName>
        <fullName evidence="7">AcrR family transcriptional regulator</fullName>
    </submittedName>
    <submittedName>
        <fullName evidence="6">TetR family transcriptional regulator</fullName>
    </submittedName>
</protein>
<dbReference type="RefSeq" id="WP_041898554.1">
    <property type="nucleotide sequence ID" value="NZ_CP010086.2"/>
</dbReference>
<dbReference type="Pfam" id="PF00440">
    <property type="entry name" value="TetR_N"/>
    <property type="match status" value="1"/>
</dbReference>
<gene>
    <name evidence="7" type="ORF">DFH45_003541</name>
    <name evidence="6" type="ORF">LF65_04115</name>
</gene>
<dbReference type="SUPFAM" id="SSF46689">
    <property type="entry name" value="Homeodomain-like"/>
    <property type="match status" value="1"/>
</dbReference>
<reference evidence="7" key="3">
    <citation type="submission" date="2020-05" db="EMBL/GenBank/DDBJ databases">
        <title>Genomic insights into acetone-butanol-ethanol (ABE) fermentation by sequencing solventogenic clostridia strains.</title>
        <authorList>
            <person name="Brown S."/>
        </authorList>
    </citation>
    <scope>NUCLEOTIDE SEQUENCE</scope>
    <source>
        <strain evidence="7">DJ126</strain>
    </source>
</reference>
<dbReference type="EMBL" id="CP010086">
    <property type="protein sequence ID" value="AJH00657.1"/>
    <property type="molecule type" value="Genomic_DNA"/>
</dbReference>
<dbReference type="STRING" id="1520.LF65_04115"/>
<keyword evidence="1" id="KW-0805">Transcription regulation</keyword>
<dbReference type="PRINTS" id="PR00455">
    <property type="entry name" value="HTHTETR"/>
</dbReference>
<dbReference type="Proteomes" id="UP000821656">
    <property type="component" value="Unassembled WGS sequence"/>
</dbReference>
<dbReference type="KEGG" id="cbei:LF65_04115"/>
<evidence type="ECO:0000313" key="6">
    <source>
        <dbReference type="EMBL" id="AJH00657.1"/>
    </source>
</evidence>
<dbReference type="Proteomes" id="UP000031866">
    <property type="component" value="Chromosome"/>
</dbReference>
<evidence type="ECO:0000256" key="4">
    <source>
        <dbReference type="PROSITE-ProRule" id="PRU00335"/>
    </source>
</evidence>
<keyword evidence="3" id="KW-0804">Transcription</keyword>
<sequence length="199" mass="22541">MTKGENTRKYIIKKSAELFNQRGYAGSSLSDITEVTGIKRGGIYRHFACKDEIALEAYDYAVGIVNEKFTEAVDNQQSAIDKILAIFRVYEQVTEHPPFIGGCPLLNTAIESDDTHPELRKKAQKSLERMLQYIKEILYQGIQNCELRSNLDIDALATFIFSALEGGIMLSKLEGNNRHMQFNIESLSKYLEQFSLQSS</sequence>
<dbReference type="InterPro" id="IPR036271">
    <property type="entry name" value="Tet_transcr_reg_TetR-rel_C_sf"/>
</dbReference>
<dbReference type="Gene3D" id="1.10.357.10">
    <property type="entry name" value="Tetracycline Repressor, domain 2"/>
    <property type="match status" value="1"/>
</dbReference>
<dbReference type="Pfam" id="PF16925">
    <property type="entry name" value="TetR_C_13"/>
    <property type="match status" value="1"/>
</dbReference>
<reference evidence="8" key="1">
    <citation type="submission" date="2014-12" db="EMBL/GenBank/DDBJ databases">
        <title>Genome sequence of Clostridium beijerinckii strain 59B.</title>
        <authorList>
            <person name="Little G.T."/>
            <person name="Minton N.P."/>
        </authorList>
    </citation>
    <scope>NUCLEOTIDE SEQUENCE [LARGE SCALE GENOMIC DNA]</scope>
    <source>
        <strain evidence="8">59B</strain>
    </source>
</reference>
<evidence type="ECO:0000313" key="7">
    <source>
        <dbReference type="EMBL" id="NRV10578.1"/>
    </source>
</evidence>
<dbReference type="OrthoDB" id="9808476at2"/>
<evidence type="ECO:0000313" key="8">
    <source>
        <dbReference type="Proteomes" id="UP000031866"/>
    </source>
</evidence>
<dbReference type="GO" id="GO:0003677">
    <property type="term" value="F:DNA binding"/>
    <property type="evidence" value="ECO:0007669"/>
    <property type="project" value="UniProtKB-UniRule"/>
</dbReference>
<name>A0A0B5QQT7_CLOBE</name>
<dbReference type="PANTHER" id="PTHR47506">
    <property type="entry name" value="TRANSCRIPTIONAL REGULATORY PROTEIN"/>
    <property type="match status" value="1"/>
</dbReference>
<proteinExistence type="predicted"/>
<dbReference type="PROSITE" id="PS50977">
    <property type="entry name" value="HTH_TETR_2"/>
    <property type="match status" value="1"/>
</dbReference>
<feature type="domain" description="HTH tetR-type" evidence="5">
    <location>
        <begin position="5"/>
        <end position="65"/>
    </location>
</feature>
<evidence type="ECO:0000259" key="5">
    <source>
        <dbReference type="PROSITE" id="PS50977"/>
    </source>
</evidence>
<evidence type="ECO:0000256" key="1">
    <source>
        <dbReference type="ARBA" id="ARBA00023015"/>
    </source>
</evidence>
<dbReference type="InterPro" id="IPR001647">
    <property type="entry name" value="HTH_TetR"/>
</dbReference>
<dbReference type="SUPFAM" id="SSF48498">
    <property type="entry name" value="Tetracyclin repressor-like, C-terminal domain"/>
    <property type="match status" value="1"/>
</dbReference>
<reference evidence="6" key="2">
    <citation type="submission" date="2016-02" db="EMBL/GenBank/DDBJ databases">
        <title>Genome sequence of Clostridium beijerinckii strain 59B.</title>
        <authorList>
            <person name="Little G.T."/>
            <person name="Minton N.P."/>
        </authorList>
    </citation>
    <scope>NUCLEOTIDE SEQUENCE</scope>
    <source>
        <strain evidence="6">NCIMB 14988</strain>
    </source>
</reference>
<feature type="DNA-binding region" description="H-T-H motif" evidence="4">
    <location>
        <begin position="28"/>
        <end position="47"/>
    </location>
</feature>
<accession>A0A0B5QQT7</accession>
<dbReference type="AlphaFoldDB" id="A0A0B5QQT7"/>
<dbReference type="InterPro" id="IPR011075">
    <property type="entry name" value="TetR_C"/>
</dbReference>
<evidence type="ECO:0000256" key="3">
    <source>
        <dbReference type="ARBA" id="ARBA00023163"/>
    </source>
</evidence>
<dbReference type="EMBL" id="JABSXK010000001">
    <property type="protein sequence ID" value="NRV10578.1"/>
    <property type="molecule type" value="Genomic_DNA"/>
</dbReference>
<dbReference type="InterPro" id="IPR009057">
    <property type="entry name" value="Homeodomain-like_sf"/>
</dbReference>
<organism evidence="6 8">
    <name type="scientific">Clostridium beijerinckii</name>
    <name type="common">Clostridium MP</name>
    <dbReference type="NCBI Taxonomy" id="1520"/>
    <lineage>
        <taxon>Bacteria</taxon>
        <taxon>Bacillati</taxon>
        <taxon>Bacillota</taxon>
        <taxon>Clostridia</taxon>
        <taxon>Eubacteriales</taxon>
        <taxon>Clostridiaceae</taxon>
        <taxon>Clostridium</taxon>
    </lineage>
</organism>
<dbReference type="PANTHER" id="PTHR47506:SF3">
    <property type="entry name" value="HTH-TYPE TRANSCRIPTIONAL REGULATOR LMRA"/>
    <property type="match status" value="1"/>
</dbReference>
<keyword evidence="2 4" id="KW-0238">DNA-binding</keyword>